<evidence type="ECO:0000313" key="1">
    <source>
        <dbReference type="EMBL" id="AMK78840.1"/>
    </source>
</evidence>
<evidence type="ECO:0000313" key="2">
    <source>
        <dbReference type="Proteomes" id="UP000030512"/>
    </source>
</evidence>
<gene>
    <name evidence="1" type="ORF">JT25_020500</name>
</gene>
<reference evidence="1 2" key="1">
    <citation type="journal article" date="2015" name="Environ. Microbiol.">
        <title>Methane oxidation coupled to nitrate reduction under hypoxia by the Gammaproteobacterium Methylomonas denitrificans, sp. nov. type strain FJG1.</title>
        <authorList>
            <person name="Kits K.D."/>
            <person name="Klotz M.G."/>
            <person name="Stein L.Y."/>
        </authorList>
    </citation>
    <scope>NUCLEOTIDE SEQUENCE [LARGE SCALE GENOMIC DNA]</scope>
    <source>
        <strain evidence="1 2">FJG1</strain>
    </source>
</reference>
<dbReference type="Proteomes" id="UP000030512">
    <property type="component" value="Chromosome"/>
</dbReference>
<organism evidence="1 2">
    <name type="scientific">Methylomonas denitrificans</name>
    <dbReference type="NCBI Taxonomy" id="1538553"/>
    <lineage>
        <taxon>Bacteria</taxon>
        <taxon>Pseudomonadati</taxon>
        <taxon>Pseudomonadota</taxon>
        <taxon>Gammaproteobacteria</taxon>
        <taxon>Methylococcales</taxon>
        <taxon>Methylococcaceae</taxon>
        <taxon>Methylomonas</taxon>
    </lineage>
</organism>
<dbReference type="KEGG" id="mdn:JT25_020500"/>
<dbReference type="AlphaFoldDB" id="A0A140E616"/>
<accession>A0A140E616</accession>
<protein>
    <submittedName>
        <fullName evidence="1">Uncharacterized protein</fullName>
    </submittedName>
</protein>
<sequence length="99" mass="11227">MLGRNEVTRTNRGAEGISGLVIFADFFLLGSSKKSFDKNSDSPAFERVEQCKRKPHRDIHRKFENGRFARCESAKANIRRWAAIQFTPAKFGCAVETFA</sequence>
<name>A0A140E616_9GAMM</name>
<keyword evidence="2" id="KW-1185">Reference proteome</keyword>
<proteinExistence type="predicted"/>
<dbReference type="EMBL" id="CP014476">
    <property type="protein sequence ID" value="AMK78840.1"/>
    <property type="molecule type" value="Genomic_DNA"/>
</dbReference>